<gene>
    <name evidence="2" type="ORF">SAMN05443634_107219</name>
</gene>
<protein>
    <submittedName>
        <fullName evidence="2">Uncharacterized protein</fullName>
    </submittedName>
</protein>
<keyword evidence="1" id="KW-0812">Transmembrane</keyword>
<dbReference type="EMBL" id="FRBH01000007">
    <property type="protein sequence ID" value="SHL27016.1"/>
    <property type="molecule type" value="Genomic_DNA"/>
</dbReference>
<evidence type="ECO:0000256" key="1">
    <source>
        <dbReference type="SAM" id="Phobius"/>
    </source>
</evidence>
<name>A0A1M6Z954_9FLAO</name>
<keyword evidence="1" id="KW-0472">Membrane</keyword>
<dbReference type="Proteomes" id="UP000184120">
    <property type="component" value="Unassembled WGS sequence"/>
</dbReference>
<reference evidence="3" key="1">
    <citation type="submission" date="2016-11" db="EMBL/GenBank/DDBJ databases">
        <authorList>
            <person name="Varghese N."/>
            <person name="Submissions S."/>
        </authorList>
    </citation>
    <scope>NUCLEOTIDE SEQUENCE [LARGE SCALE GENOMIC DNA]</scope>
    <source>
        <strain evidence="3">DSM 27989</strain>
    </source>
</reference>
<organism evidence="2 3">
    <name type="scientific">Chishuiella changwenlii</name>
    <dbReference type="NCBI Taxonomy" id="1434701"/>
    <lineage>
        <taxon>Bacteria</taxon>
        <taxon>Pseudomonadati</taxon>
        <taxon>Bacteroidota</taxon>
        <taxon>Flavobacteriia</taxon>
        <taxon>Flavobacteriales</taxon>
        <taxon>Weeksellaceae</taxon>
        <taxon>Chishuiella</taxon>
    </lineage>
</organism>
<dbReference type="AlphaFoldDB" id="A0A1M6Z954"/>
<dbReference type="STRING" id="1434701.SAMN05443634_107219"/>
<proteinExistence type="predicted"/>
<evidence type="ECO:0000313" key="2">
    <source>
        <dbReference type="EMBL" id="SHL27016.1"/>
    </source>
</evidence>
<evidence type="ECO:0000313" key="3">
    <source>
        <dbReference type="Proteomes" id="UP000184120"/>
    </source>
</evidence>
<feature type="transmembrane region" description="Helical" evidence="1">
    <location>
        <begin position="21"/>
        <end position="42"/>
    </location>
</feature>
<accession>A0A1M6Z954</accession>
<keyword evidence="1" id="KW-1133">Transmembrane helix</keyword>
<dbReference type="RefSeq" id="WP_262891201.1">
    <property type="nucleotide sequence ID" value="NZ_BMFL01000001.1"/>
</dbReference>
<sequence>MSKRIHKTYKESFLKRLGINVKLVDILLASAVIGGIFIFFLLKD</sequence>